<evidence type="ECO:0000313" key="1">
    <source>
        <dbReference type="EMBL" id="CAI8017089.1"/>
    </source>
</evidence>
<name>A0AA35RTP6_GEOBA</name>
<proteinExistence type="predicted"/>
<gene>
    <name evidence="1" type="ORF">GBAR_LOCUS10423</name>
</gene>
<dbReference type="Proteomes" id="UP001174909">
    <property type="component" value="Unassembled WGS sequence"/>
</dbReference>
<evidence type="ECO:0000313" key="2">
    <source>
        <dbReference type="Proteomes" id="UP001174909"/>
    </source>
</evidence>
<protein>
    <submittedName>
        <fullName evidence="1">Uncharacterized protein</fullName>
    </submittedName>
</protein>
<comment type="caution">
    <text evidence="1">The sequence shown here is derived from an EMBL/GenBank/DDBJ whole genome shotgun (WGS) entry which is preliminary data.</text>
</comment>
<keyword evidence="2" id="KW-1185">Reference proteome</keyword>
<reference evidence="1" key="1">
    <citation type="submission" date="2023-03" db="EMBL/GenBank/DDBJ databases">
        <authorList>
            <person name="Steffen K."/>
            <person name="Cardenas P."/>
        </authorList>
    </citation>
    <scope>NUCLEOTIDE SEQUENCE</scope>
</reference>
<accession>A0AA35RTP6</accession>
<dbReference type="EMBL" id="CASHTH010001591">
    <property type="protein sequence ID" value="CAI8017089.1"/>
    <property type="molecule type" value="Genomic_DNA"/>
</dbReference>
<sequence length="126" mass="13779">MCAGKFGTKTCGAGLRSSPPCLIGKLKGVDSDSKLSPIAHGRVFAAFFHWECHSVRFEPSLVLKLNLRCIHTTADNLPDICKLMTPAALCFRSHVSGCYSRPCYPYKANGLKNTVLLLSIHVCLRV</sequence>
<organism evidence="1 2">
    <name type="scientific">Geodia barretti</name>
    <name type="common">Barrett's horny sponge</name>
    <dbReference type="NCBI Taxonomy" id="519541"/>
    <lineage>
        <taxon>Eukaryota</taxon>
        <taxon>Metazoa</taxon>
        <taxon>Porifera</taxon>
        <taxon>Demospongiae</taxon>
        <taxon>Heteroscleromorpha</taxon>
        <taxon>Tetractinellida</taxon>
        <taxon>Astrophorina</taxon>
        <taxon>Geodiidae</taxon>
        <taxon>Geodia</taxon>
    </lineage>
</organism>
<dbReference type="AlphaFoldDB" id="A0AA35RTP6"/>